<reference evidence="2" key="1">
    <citation type="submission" date="2019-11" db="EMBL/GenBank/DDBJ databases">
        <title>Characterization of Clostridium perfringens isolates from swine manure treated agricultural soils.</title>
        <authorList>
            <person name="Wushke S.T."/>
        </authorList>
    </citation>
    <scope>NUCLEOTIDE SEQUENCE</scope>
    <source>
        <strain evidence="2">X94</strain>
    </source>
</reference>
<comment type="caution">
    <text evidence="2">The sequence shown here is derived from an EMBL/GenBank/DDBJ whole genome shotgun (WGS) entry which is preliminary data.</text>
</comment>
<feature type="signal peptide" evidence="1">
    <location>
        <begin position="1"/>
        <end position="28"/>
    </location>
</feature>
<dbReference type="EMBL" id="WNUI01000287">
    <property type="protein sequence ID" value="MDZ4910432.1"/>
    <property type="molecule type" value="Genomic_DNA"/>
</dbReference>
<gene>
    <name evidence="2" type="ORF">GNF68_15620</name>
</gene>
<sequence>MMCLRSKIMKKSVIITTCILGLVMTGCSSLTGETKTLESSNVTLVTKVLPYGEVGYAIVCDFGDTVDSSKLNEKSFNVEVDIN</sequence>
<name>A0AAW9HXQ2_CLOPF</name>
<evidence type="ECO:0000313" key="3">
    <source>
        <dbReference type="Proteomes" id="UP001288778"/>
    </source>
</evidence>
<proteinExistence type="predicted"/>
<evidence type="ECO:0000313" key="2">
    <source>
        <dbReference type="EMBL" id="MDZ4910432.1"/>
    </source>
</evidence>
<dbReference type="PROSITE" id="PS51257">
    <property type="entry name" value="PROKAR_LIPOPROTEIN"/>
    <property type="match status" value="1"/>
</dbReference>
<keyword evidence="1" id="KW-0732">Signal</keyword>
<organism evidence="2 3">
    <name type="scientific">Clostridium perfringens</name>
    <dbReference type="NCBI Taxonomy" id="1502"/>
    <lineage>
        <taxon>Bacteria</taxon>
        <taxon>Bacillati</taxon>
        <taxon>Bacillota</taxon>
        <taxon>Clostridia</taxon>
        <taxon>Eubacteriales</taxon>
        <taxon>Clostridiaceae</taxon>
        <taxon>Clostridium</taxon>
    </lineage>
</organism>
<evidence type="ECO:0000256" key="1">
    <source>
        <dbReference type="SAM" id="SignalP"/>
    </source>
</evidence>
<dbReference type="AlphaFoldDB" id="A0AAW9HXQ2"/>
<dbReference type="Proteomes" id="UP001288778">
    <property type="component" value="Unassembled WGS sequence"/>
</dbReference>
<feature type="chain" id="PRO_5043387383" evidence="1">
    <location>
        <begin position="29"/>
        <end position="83"/>
    </location>
</feature>
<feature type="non-terminal residue" evidence="2">
    <location>
        <position position="83"/>
    </location>
</feature>
<accession>A0AAW9HXQ2</accession>
<dbReference type="Gene3D" id="2.60.40.2180">
    <property type="match status" value="1"/>
</dbReference>
<protein>
    <submittedName>
        <fullName evidence="2">Phospholipase</fullName>
    </submittedName>
</protein>